<protein>
    <submittedName>
        <fullName evidence="1">Uncharacterized protein</fullName>
    </submittedName>
</protein>
<comment type="caution">
    <text evidence="1">The sequence shown here is derived from an EMBL/GenBank/DDBJ whole genome shotgun (WGS) entry which is preliminary data.</text>
</comment>
<dbReference type="AlphaFoldDB" id="A0AAV4Y320"/>
<gene>
    <name evidence="1" type="ORF">CEXT_498951</name>
</gene>
<accession>A0AAV4Y320</accession>
<evidence type="ECO:0000313" key="2">
    <source>
        <dbReference type="Proteomes" id="UP001054945"/>
    </source>
</evidence>
<reference evidence="1 2" key="1">
    <citation type="submission" date="2021-06" db="EMBL/GenBank/DDBJ databases">
        <title>Caerostris extrusa draft genome.</title>
        <authorList>
            <person name="Kono N."/>
            <person name="Arakawa K."/>
        </authorList>
    </citation>
    <scope>NUCLEOTIDE SEQUENCE [LARGE SCALE GENOMIC DNA]</scope>
</reference>
<keyword evidence="2" id="KW-1185">Reference proteome</keyword>
<organism evidence="1 2">
    <name type="scientific">Caerostris extrusa</name>
    <name type="common">Bark spider</name>
    <name type="synonym">Caerostris bankana</name>
    <dbReference type="NCBI Taxonomy" id="172846"/>
    <lineage>
        <taxon>Eukaryota</taxon>
        <taxon>Metazoa</taxon>
        <taxon>Ecdysozoa</taxon>
        <taxon>Arthropoda</taxon>
        <taxon>Chelicerata</taxon>
        <taxon>Arachnida</taxon>
        <taxon>Araneae</taxon>
        <taxon>Araneomorphae</taxon>
        <taxon>Entelegynae</taxon>
        <taxon>Araneoidea</taxon>
        <taxon>Araneidae</taxon>
        <taxon>Caerostris</taxon>
    </lineage>
</organism>
<dbReference type="Proteomes" id="UP001054945">
    <property type="component" value="Unassembled WGS sequence"/>
</dbReference>
<name>A0AAV4Y320_CAEEX</name>
<dbReference type="EMBL" id="BPLR01018559">
    <property type="protein sequence ID" value="GIZ00565.1"/>
    <property type="molecule type" value="Genomic_DNA"/>
</dbReference>
<sequence length="105" mass="12271">MSKLIYQIPGHSEILSSTRGFESAVFKESRCDSIDSLRSNFLERKYRAFLQEESTISDTLMKLAIISSLLEEEGFSKHILENYRRLQKKKKKKKLSLTLDALWKI</sequence>
<evidence type="ECO:0000313" key="1">
    <source>
        <dbReference type="EMBL" id="GIZ00565.1"/>
    </source>
</evidence>
<proteinExistence type="predicted"/>